<feature type="compositionally biased region" description="Polar residues" evidence="1">
    <location>
        <begin position="32"/>
        <end position="54"/>
    </location>
</feature>
<sequence>MSTEAERELWAAQIQARFEEKGGIADEWIIPSGTSTTESRTPTGLLSPPRSNDLVSRPEPWTGPVTTAGYPSAAELIDRLKRIESEQRRAGTQFHLRFDLNRQKWRAVPDDGDGPADPGSQQPPETSTESLYSEEDDSWPLTAPTKKSKTHKRQREQESPSIRKRRKVLVDDATEEPDAGHSVSQVNQELRDKPSGRLARDIGQDVRRKSKLSGRVQKKRTALPQLQYGQSYPEIDSGSERTGRVSKRSTGKDKAEEADEEAGQISLQPAKQESSVMDRGSIPGTSRKQPVVKVSGPTRAQHKQTKDQNLYAPYARTGRAAARSSGHPTQKNSEQQQLENVVMDTDASHRNTRAKPGISKKVPKKAGKSPSQRSSARMTRSQTNHSFPFVELDEYGDEIRVQGPNCNRDQIKSLKLQRLRERKKKKHWQSVRREAIERYNMQQAWKSWFTELGADYEET</sequence>
<evidence type="ECO:0000313" key="2">
    <source>
        <dbReference type="EMBL" id="CAF9925323.1"/>
    </source>
</evidence>
<evidence type="ECO:0000256" key="1">
    <source>
        <dbReference type="SAM" id="MobiDB-lite"/>
    </source>
</evidence>
<feature type="compositionally biased region" description="Low complexity" evidence="1">
    <location>
        <begin position="115"/>
        <end position="124"/>
    </location>
</feature>
<dbReference type="EMBL" id="CAJPDS010000038">
    <property type="protein sequence ID" value="CAF9925323.1"/>
    <property type="molecule type" value="Genomic_DNA"/>
</dbReference>
<feature type="compositionally biased region" description="Polar residues" evidence="1">
    <location>
        <begin position="327"/>
        <end position="339"/>
    </location>
</feature>
<organism evidence="2 3">
    <name type="scientific">Heterodermia speciosa</name>
    <dbReference type="NCBI Taxonomy" id="116794"/>
    <lineage>
        <taxon>Eukaryota</taxon>
        <taxon>Fungi</taxon>
        <taxon>Dikarya</taxon>
        <taxon>Ascomycota</taxon>
        <taxon>Pezizomycotina</taxon>
        <taxon>Lecanoromycetes</taxon>
        <taxon>OSLEUM clade</taxon>
        <taxon>Lecanoromycetidae</taxon>
        <taxon>Caliciales</taxon>
        <taxon>Physciaceae</taxon>
        <taxon>Heterodermia</taxon>
    </lineage>
</organism>
<protein>
    <submittedName>
        <fullName evidence="2">Uncharacterized protein</fullName>
    </submittedName>
</protein>
<keyword evidence="3" id="KW-1185">Reference proteome</keyword>
<feature type="region of interest" description="Disordered" evidence="1">
    <location>
        <begin position="87"/>
        <end position="389"/>
    </location>
</feature>
<accession>A0A8H3FIW6</accession>
<proteinExistence type="predicted"/>
<reference evidence="2" key="1">
    <citation type="submission" date="2021-03" db="EMBL/GenBank/DDBJ databases">
        <authorList>
            <person name="Tagirdzhanova G."/>
        </authorList>
    </citation>
    <scope>NUCLEOTIDE SEQUENCE</scope>
</reference>
<feature type="compositionally biased region" description="Polar residues" evidence="1">
    <location>
        <begin position="369"/>
        <end position="386"/>
    </location>
</feature>
<feature type="compositionally biased region" description="Basic and acidic residues" evidence="1">
    <location>
        <begin position="189"/>
        <end position="207"/>
    </location>
</feature>
<dbReference type="Proteomes" id="UP000664521">
    <property type="component" value="Unassembled WGS sequence"/>
</dbReference>
<dbReference type="AlphaFoldDB" id="A0A8H3FIW6"/>
<feature type="compositionally biased region" description="Basic residues" evidence="1">
    <location>
        <begin position="208"/>
        <end position="221"/>
    </location>
</feature>
<name>A0A8H3FIW6_9LECA</name>
<comment type="caution">
    <text evidence="2">The sequence shown here is derived from an EMBL/GenBank/DDBJ whole genome shotgun (WGS) entry which is preliminary data.</text>
</comment>
<feature type="compositionally biased region" description="Low complexity" evidence="1">
    <location>
        <begin position="315"/>
        <end position="326"/>
    </location>
</feature>
<feature type="region of interest" description="Disordered" evidence="1">
    <location>
        <begin position="23"/>
        <end position="69"/>
    </location>
</feature>
<gene>
    <name evidence="2" type="ORF">HETSPECPRED_005805</name>
</gene>
<evidence type="ECO:0000313" key="3">
    <source>
        <dbReference type="Proteomes" id="UP000664521"/>
    </source>
</evidence>
<feature type="compositionally biased region" description="Polar residues" evidence="1">
    <location>
        <begin position="265"/>
        <end position="275"/>
    </location>
</feature>